<evidence type="ECO:0000313" key="2">
    <source>
        <dbReference type="Proteomes" id="UP000755654"/>
    </source>
</evidence>
<dbReference type="RefSeq" id="WP_215882486.1">
    <property type="nucleotide sequence ID" value="NZ_JAAOMP010000013.1"/>
</dbReference>
<comment type="caution">
    <text evidence="1">The sequence shown here is derived from an EMBL/GenBank/DDBJ whole genome shotgun (WGS) entry which is preliminary data.</text>
</comment>
<dbReference type="EMBL" id="JAAOMP010000013">
    <property type="protein sequence ID" value="MBU2758681.1"/>
    <property type="molecule type" value="Genomic_DNA"/>
</dbReference>
<sequence length="98" mass="10774">MTEQQLPTVPSLQPSGALPPVRNEVLDRLVAALEASFILPDPITLCQMLDVSGETSTQVILLQWICRVLLEMDEAQAAQRLPDIVHRLDRALNAGDLC</sequence>
<keyword evidence="2" id="KW-1185">Reference proteome</keyword>
<accession>A0ABS5ZTZ4</accession>
<name>A0ABS5ZTZ4_9PROT</name>
<evidence type="ECO:0008006" key="3">
    <source>
        <dbReference type="Google" id="ProtNLM"/>
    </source>
</evidence>
<protein>
    <recommendedName>
        <fullName evidence="3">Acyl carrier protein</fullName>
    </recommendedName>
</protein>
<dbReference type="Proteomes" id="UP000755654">
    <property type="component" value="Unassembled WGS sequence"/>
</dbReference>
<organism evidence="1 2">
    <name type="scientific">Acidithiobacillus sulfurivorans</name>
    <dbReference type="NCBI Taxonomy" id="1958756"/>
    <lineage>
        <taxon>Bacteria</taxon>
        <taxon>Pseudomonadati</taxon>
        <taxon>Pseudomonadota</taxon>
        <taxon>Acidithiobacillia</taxon>
        <taxon>Acidithiobacillales</taxon>
        <taxon>Acidithiobacillaceae</taxon>
        <taxon>Acidithiobacillus</taxon>
    </lineage>
</organism>
<gene>
    <name evidence="1" type="ORF">HAP95_00380</name>
</gene>
<evidence type="ECO:0000313" key="1">
    <source>
        <dbReference type="EMBL" id="MBU2758681.1"/>
    </source>
</evidence>
<proteinExistence type="predicted"/>
<reference evidence="1 2" key="1">
    <citation type="journal article" date="2021" name="ISME J.">
        <title>Genomic evolution of the class Acidithiobacillia: deep-branching Proteobacteria living in extreme acidic conditions.</title>
        <authorList>
            <person name="Moya-Beltran A."/>
            <person name="Beard S."/>
            <person name="Rojas-Villalobos C."/>
            <person name="Issotta F."/>
            <person name="Gallardo Y."/>
            <person name="Ulloa R."/>
            <person name="Giaveno A."/>
            <person name="Degli Esposti M."/>
            <person name="Johnson D.B."/>
            <person name="Quatrini R."/>
        </authorList>
    </citation>
    <scope>NUCLEOTIDE SEQUENCE [LARGE SCALE GENOMIC DNA]</scope>
    <source>
        <strain evidence="1 2">RW2</strain>
    </source>
</reference>